<name>A0A9D4LFS0_DREPO</name>
<evidence type="ECO:0000256" key="12">
    <source>
        <dbReference type="ARBA" id="ARBA00045850"/>
    </source>
</evidence>
<comment type="similarity">
    <text evidence="4">Belongs to the HARBI1 family.</text>
</comment>
<gene>
    <name evidence="14" type="ORF">DPMN_099911</name>
</gene>
<dbReference type="GO" id="GO:0016787">
    <property type="term" value="F:hydrolase activity"/>
    <property type="evidence" value="ECO:0007669"/>
    <property type="project" value="UniProtKB-KW"/>
</dbReference>
<reference evidence="14" key="1">
    <citation type="journal article" date="2019" name="bioRxiv">
        <title>The Genome of the Zebra Mussel, Dreissena polymorpha: A Resource for Invasive Species Research.</title>
        <authorList>
            <person name="McCartney M.A."/>
            <person name="Auch B."/>
            <person name="Kono T."/>
            <person name="Mallez S."/>
            <person name="Zhang Y."/>
            <person name="Obille A."/>
            <person name="Becker A."/>
            <person name="Abrahante J.E."/>
            <person name="Garbe J."/>
            <person name="Badalamenti J.P."/>
            <person name="Herman A."/>
            <person name="Mangelson H."/>
            <person name="Liachko I."/>
            <person name="Sullivan S."/>
            <person name="Sone E.D."/>
            <person name="Koren S."/>
            <person name="Silverstein K.A.T."/>
            <person name="Beckman K.B."/>
            <person name="Gohl D.M."/>
        </authorList>
    </citation>
    <scope>NUCLEOTIDE SEQUENCE</scope>
    <source>
        <strain evidence="14">Duluth1</strain>
        <tissue evidence="14">Whole animal</tissue>
    </source>
</reference>
<evidence type="ECO:0000256" key="10">
    <source>
        <dbReference type="ARBA" id="ARBA00023242"/>
    </source>
</evidence>
<evidence type="ECO:0000313" key="15">
    <source>
        <dbReference type="Proteomes" id="UP000828390"/>
    </source>
</evidence>
<evidence type="ECO:0000256" key="2">
    <source>
        <dbReference type="ARBA" id="ARBA00004123"/>
    </source>
</evidence>
<dbReference type="AlphaFoldDB" id="A0A9D4LFS0"/>
<protein>
    <recommendedName>
        <fullName evidence="5">Putative nuclease HARBI1</fullName>
    </recommendedName>
    <alternativeName>
        <fullName evidence="11">Harbinger transposase-derived nuclease</fullName>
    </alternativeName>
</protein>
<evidence type="ECO:0000256" key="6">
    <source>
        <dbReference type="ARBA" id="ARBA00022490"/>
    </source>
</evidence>
<dbReference type="Pfam" id="PF13359">
    <property type="entry name" value="DDE_Tnp_4"/>
    <property type="match status" value="1"/>
</dbReference>
<dbReference type="Proteomes" id="UP000828390">
    <property type="component" value="Unassembled WGS sequence"/>
</dbReference>
<reference evidence="14" key="2">
    <citation type="submission" date="2020-11" db="EMBL/GenBank/DDBJ databases">
        <authorList>
            <person name="McCartney M.A."/>
            <person name="Auch B."/>
            <person name="Kono T."/>
            <person name="Mallez S."/>
            <person name="Becker A."/>
            <person name="Gohl D.M."/>
            <person name="Silverstein K.A.T."/>
            <person name="Koren S."/>
            <person name="Bechman K.B."/>
            <person name="Herman A."/>
            <person name="Abrahante J.E."/>
            <person name="Garbe J."/>
        </authorList>
    </citation>
    <scope>NUCLEOTIDE SEQUENCE</scope>
    <source>
        <strain evidence="14">Duluth1</strain>
        <tissue evidence="14">Whole animal</tissue>
    </source>
</reference>
<feature type="domain" description="DDE Tnp4" evidence="13">
    <location>
        <begin position="33"/>
        <end position="183"/>
    </location>
</feature>
<evidence type="ECO:0000259" key="13">
    <source>
        <dbReference type="Pfam" id="PF13359"/>
    </source>
</evidence>
<comment type="cofactor">
    <cofactor evidence="1">
        <name>a divalent metal cation</name>
        <dbReference type="ChEBI" id="CHEBI:60240"/>
    </cofactor>
</comment>
<dbReference type="InterPro" id="IPR026103">
    <property type="entry name" value="HARBI1_animal"/>
</dbReference>
<dbReference type="PANTHER" id="PTHR22930">
    <property type="match status" value="1"/>
</dbReference>
<keyword evidence="7" id="KW-0540">Nuclease</keyword>
<keyword evidence="8" id="KW-0479">Metal-binding</keyword>
<sequence length="228" mass="25589">MINIRFPVDVQDQTCVKVGFFRLCGLPQVLGAVDGTLIPIIAPKEHEEAFVCRKGFHALNVQAIVDSELRFLNVVSTFPGSTHDAFMFEGCGVKDYLERNDVGYLLGDSGYTLRRYCMTPFANPNSVQQTRFNIAHKRGRVVVERAFGVLKSRFRCLHKTGGCLPFTPSKCAQIVLACMHLHNFCMDRNIMDPTLMPDVDDDDEDDAIDRQADGVEGTDRRNVIIGRM</sequence>
<keyword evidence="10" id="KW-0539">Nucleus</keyword>
<keyword evidence="9" id="KW-0378">Hydrolase</keyword>
<dbReference type="GO" id="GO:0046872">
    <property type="term" value="F:metal ion binding"/>
    <property type="evidence" value="ECO:0007669"/>
    <property type="project" value="UniProtKB-KW"/>
</dbReference>
<evidence type="ECO:0000256" key="9">
    <source>
        <dbReference type="ARBA" id="ARBA00022801"/>
    </source>
</evidence>
<evidence type="ECO:0000256" key="1">
    <source>
        <dbReference type="ARBA" id="ARBA00001968"/>
    </source>
</evidence>
<comment type="subcellular location">
    <subcellularLocation>
        <location evidence="3">Cytoplasm</location>
    </subcellularLocation>
    <subcellularLocation>
        <location evidence="2">Nucleus</location>
    </subcellularLocation>
</comment>
<keyword evidence="15" id="KW-1185">Reference proteome</keyword>
<dbReference type="InterPro" id="IPR027806">
    <property type="entry name" value="HARBI1_dom"/>
</dbReference>
<accession>A0A9D4LFS0</accession>
<dbReference type="PANTHER" id="PTHR22930:SF267">
    <property type="entry name" value="NUCLEASE HARBI1-RELATED"/>
    <property type="match status" value="1"/>
</dbReference>
<evidence type="ECO:0000256" key="3">
    <source>
        <dbReference type="ARBA" id="ARBA00004496"/>
    </source>
</evidence>
<dbReference type="GO" id="GO:0005737">
    <property type="term" value="C:cytoplasm"/>
    <property type="evidence" value="ECO:0007669"/>
    <property type="project" value="UniProtKB-SubCell"/>
</dbReference>
<keyword evidence="6" id="KW-0963">Cytoplasm</keyword>
<evidence type="ECO:0000256" key="5">
    <source>
        <dbReference type="ARBA" id="ARBA00015519"/>
    </source>
</evidence>
<evidence type="ECO:0000256" key="4">
    <source>
        <dbReference type="ARBA" id="ARBA00006958"/>
    </source>
</evidence>
<evidence type="ECO:0000256" key="7">
    <source>
        <dbReference type="ARBA" id="ARBA00022722"/>
    </source>
</evidence>
<dbReference type="InterPro" id="IPR045249">
    <property type="entry name" value="HARBI1-like"/>
</dbReference>
<dbReference type="GO" id="GO:0004518">
    <property type="term" value="F:nuclease activity"/>
    <property type="evidence" value="ECO:0007669"/>
    <property type="project" value="UniProtKB-KW"/>
</dbReference>
<comment type="caution">
    <text evidence="14">The sequence shown here is derived from an EMBL/GenBank/DDBJ whole genome shotgun (WGS) entry which is preliminary data.</text>
</comment>
<proteinExistence type="inferred from homology"/>
<organism evidence="14 15">
    <name type="scientific">Dreissena polymorpha</name>
    <name type="common">Zebra mussel</name>
    <name type="synonym">Mytilus polymorpha</name>
    <dbReference type="NCBI Taxonomy" id="45954"/>
    <lineage>
        <taxon>Eukaryota</taxon>
        <taxon>Metazoa</taxon>
        <taxon>Spiralia</taxon>
        <taxon>Lophotrochozoa</taxon>
        <taxon>Mollusca</taxon>
        <taxon>Bivalvia</taxon>
        <taxon>Autobranchia</taxon>
        <taxon>Heteroconchia</taxon>
        <taxon>Euheterodonta</taxon>
        <taxon>Imparidentia</taxon>
        <taxon>Neoheterodontei</taxon>
        <taxon>Myida</taxon>
        <taxon>Dreissenoidea</taxon>
        <taxon>Dreissenidae</taxon>
        <taxon>Dreissena</taxon>
    </lineage>
</organism>
<evidence type="ECO:0000256" key="8">
    <source>
        <dbReference type="ARBA" id="ARBA00022723"/>
    </source>
</evidence>
<evidence type="ECO:0000256" key="11">
    <source>
        <dbReference type="ARBA" id="ARBA00030126"/>
    </source>
</evidence>
<dbReference type="OrthoDB" id="6134113at2759"/>
<evidence type="ECO:0000313" key="14">
    <source>
        <dbReference type="EMBL" id="KAH3857305.1"/>
    </source>
</evidence>
<comment type="function">
    <text evidence="12">Transposase-derived protein that may have nuclease activity. Does not have transposase activity.</text>
</comment>
<dbReference type="PRINTS" id="PR02086">
    <property type="entry name" value="PUTNUCHARBI1"/>
</dbReference>
<dbReference type="GO" id="GO:0005634">
    <property type="term" value="C:nucleus"/>
    <property type="evidence" value="ECO:0007669"/>
    <property type="project" value="UniProtKB-SubCell"/>
</dbReference>
<dbReference type="EMBL" id="JAIWYP010000003">
    <property type="protein sequence ID" value="KAH3857305.1"/>
    <property type="molecule type" value="Genomic_DNA"/>
</dbReference>